<gene>
    <name evidence="1" type="ORF">LLY24_11305</name>
</gene>
<dbReference type="EMBL" id="JAJISC010000005">
    <property type="protein sequence ID" value="MCS2609898.1"/>
    <property type="molecule type" value="Genomic_DNA"/>
</dbReference>
<dbReference type="InterPro" id="IPR021936">
    <property type="entry name" value="DUF3549"/>
</dbReference>
<accession>A0ABT2EE90</accession>
<organism evidence="1 2">
    <name type="scientific">Halomonas dongshanensis</name>
    <dbReference type="NCBI Taxonomy" id="2890835"/>
    <lineage>
        <taxon>Bacteria</taxon>
        <taxon>Pseudomonadati</taxon>
        <taxon>Pseudomonadota</taxon>
        <taxon>Gammaproteobacteria</taxon>
        <taxon>Oceanospirillales</taxon>
        <taxon>Halomonadaceae</taxon>
        <taxon>Halomonas</taxon>
    </lineage>
</organism>
<evidence type="ECO:0000313" key="1">
    <source>
        <dbReference type="EMBL" id="MCS2609898.1"/>
    </source>
</evidence>
<dbReference type="Proteomes" id="UP001165542">
    <property type="component" value="Unassembled WGS sequence"/>
</dbReference>
<reference evidence="1" key="1">
    <citation type="submission" date="2021-11" db="EMBL/GenBank/DDBJ databases">
        <title>Halomonas sp., isolated from a coastal aquaculture zone in Dongshan Bay.</title>
        <authorList>
            <person name="Lin W."/>
        </authorList>
    </citation>
    <scope>NUCLEOTIDE SEQUENCE</scope>
    <source>
        <strain evidence="1">Yzlin-01</strain>
    </source>
</reference>
<comment type="caution">
    <text evidence="1">The sequence shown here is derived from an EMBL/GenBank/DDBJ whole genome shotgun (WGS) entry which is preliminary data.</text>
</comment>
<protein>
    <submittedName>
        <fullName evidence="1">DUF3549 family protein</fullName>
    </submittedName>
</protein>
<proteinExistence type="predicted"/>
<dbReference type="Pfam" id="PF12069">
    <property type="entry name" value="DUF3549"/>
    <property type="match status" value="1"/>
</dbReference>
<keyword evidence="2" id="KW-1185">Reference proteome</keyword>
<name>A0ABT2EE90_9GAMM</name>
<dbReference type="RefSeq" id="WP_259036407.1">
    <property type="nucleotide sequence ID" value="NZ_JAJISC010000005.1"/>
</dbReference>
<sequence length="349" mass="38360">MQPIHTLCDFFTRSGAEVTLYHLGRRVVPCARDTLLAFEQQQLAWPEPWQGQARIAVLFRLGDMPEPAIWFLALPLDEQGMLSPAPRDAFLQRLLETLGRSVLQVGEPAAADAEHLMQDNPLAFTPSLTFQALLNARATHDRALPASQHFELAQAYLDGSQTLDWQALGLQGIADVVVRLDAETSTTLAQRLDALPAEVLHSLCYCLEHIDVAPRLAAALSARGEQAAREGDLETFCACLRSVGSSQAAAAGTWYDAVLEDAHACGPDTLAAIAGRGWPQLEHAERLTRFLIRLADDPRQDFAAVVRDLALIPRLRLLVMMQLRDAPTDSKMARRLAMMTSTARVTPRS</sequence>
<evidence type="ECO:0000313" key="2">
    <source>
        <dbReference type="Proteomes" id="UP001165542"/>
    </source>
</evidence>